<dbReference type="InterPro" id="IPR047057">
    <property type="entry name" value="MerR_fam"/>
</dbReference>
<evidence type="ECO:0000259" key="4">
    <source>
        <dbReference type="PROSITE" id="PS50937"/>
    </source>
</evidence>
<evidence type="ECO:0000256" key="1">
    <source>
        <dbReference type="ARBA" id="ARBA00023015"/>
    </source>
</evidence>
<keyword evidence="6" id="KW-1185">Reference proteome</keyword>
<feature type="domain" description="HTH merR-type" evidence="4">
    <location>
        <begin position="11"/>
        <end position="80"/>
    </location>
</feature>
<dbReference type="RefSeq" id="WP_371843078.1">
    <property type="nucleotide sequence ID" value="NZ_JBGMEL010000005.1"/>
</dbReference>
<protein>
    <submittedName>
        <fullName evidence="5">MerR family transcriptional regulator</fullName>
    </submittedName>
</protein>
<accession>A0ABV4NLI9</accession>
<evidence type="ECO:0000256" key="2">
    <source>
        <dbReference type="ARBA" id="ARBA00023125"/>
    </source>
</evidence>
<comment type="caution">
    <text evidence="5">The sequence shown here is derived from an EMBL/GenBank/DDBJ whole genome shotgun (WGS) entry which is preliminary data.</text>
</comment>
<dbReference type="InterPro" id="IPR000551">
    <property type="entry name" value="MerR-type_HTH_dom"/>
</dbReference>
<dbReference type="SMART" id="SM00422">
    <property type="entry name" value="HTH_MERR"/>
    <property type="match status" value="1"/>
</dbReference>
<dbReference type="InterPro" id="IPR009061">
    <property type="entry name" value="DNA-bd_dom_put_sf"/>
</dbReference>
<dbReference type="PROSITE" id="PS50937">
    <property type="entry name" value="HTH_MERR_2"/>
    <property type="match status" value="1"/>
</dbReference>
<dbReference type="PANTHER" id="PTHR30204:SF67">
    <property type="entry name" value="HTH-TYPE TRANSCRIPTIONAL REGULATOR MLRA-RELATED"/>
    <property type="match status" value="1"/>
</dbReference>
<dbReference type="Pfam" id="PF13411">
    <property type="entry name" value="MerR_1"/>
    <property type="match status" value="1"/>
</dbReference>
<proteinExistence type="predicted"/>
<keyword evidence="2" id="KW-0238">DNA-binding</keyword>
<name>A0ABV4NLI9_9GAMM</name>
<dbReference type="CDD" id="cd01104">
    <property type="entry name" value="HTH_MlrA-CarA"/>
    <property type="match status" value="1"/>
</dbReference>
<dbReference type="Proteomes" id="UP001569414">
    <property type="component" value="Unassembled WGS sequence"/>
</dbReference>
<dbReference type="EMBL" id="JBGMEL010000005">
    <property type="protein sequence ID" value="MFA0790273.1"/>
    <property type="molecule type" value="Genomic_DNA"/>
</dbReference>
<evidence type="ECO:0000313" key="5">
    <source>
        <dbReference type="EMBL" id="MFA0790273.1"/>
    </source>
</evidence>
<dbReference type="Gene3D" id="1.10.1660.10">
    <property type="match status" value="1"/>
</dbReference>
<reference evidence="5 6" key="1">
    <citation type="submission" date="2024-08" db="EMBL/GenBank/DDBJ databases">
        <authorList>
            <person name="Ishaq N."/>
        </authorList>
    </citation>
    <scope>NUCLEOTIDE SEQUENCE [LARGE SCALE GENOMIC DNA]</scope>
    <source>
        <strain evidence="5 6">JCM 30400</strain>
    </source>
</reference>
<sequence>MIEIESPLEAHLPIREVARRTGVHPVTLRAWERRYGLLTPARTHKGHRLYTEEEVLRIEEVLDCLARGVAIGQVRELLERAPDSPLRKENATDTENNWGEMLDETCVLLQSFAEPQLRQRLDQWIAAFPAPLLLEHWLKPLQAKLARPRQSEKGVAQSFFWQVLNEQLLFANGIARKNLRKDQLSGAGRLLLLGFSGDDQRAFTQLFGAALLAAGIGIVVLDYRAATAGLEDIVEKLEVRGVLCYSHRALPKPFLSRELPGLARGLGKPLWLAGDCVEMQHADLDNLKKQPTSSILQGTTSCVITQLREQLK</sequence>
<keyword evidence="3" id="KW-0804">Transcription</keyword>
<organism evidence="5 6">
    <name type="scientific">Microbulbifer echini</name>
    <dbReference type="NCBI Taxonomy" id="1529067"/>
    <lineage>
        <taxon>Bacteria</taxon>
        <taxon>Pseudomonadati</taxon>
        <taxon>Pseudomonadota</taxon>
        <taxon>Gammaproteobacteria</taxon>
        <taxon>Cellvibrionales</taxon>
        <taxon>Microbulbiferaceae</taxon>
        <taxon>Microbulbifer</taxon>
    </lineage>
</organism>
<keyword evidence="1" id="KW-0805">Transcription regulation</keyword>
<dbReference type="PANTHER" id="PTHR30204">
    <property type="entry name" value="REDOX-CYCLING DRUG-SENSING TRANSCRIPTIONAL ACTIVATOR SOXR"/>
    <property type="match status" value="1"/>
</dbReference>
<gene>
    <name evidence="5" type="ORF">ACCI51_06925</name>
</gene>
<evidence type="ECO:0000313" key="6">
    <source>
        <dbReference type="Proteomes" id="UP001569414"/>
    </source>
</evidence>
<evidence type="ECO:0000256" key="3">
    <source>
        <dbReference type="ARBA" id="ARBA00023163"/>
    </source>
</evidence>
<dbReference type="SUPFAM" id="SSF46955">
    <property type="entry name" value="Putative DNA-binding domain"/>
    <property type="match status" value="1"/>
</dbReference>